<comment type="pathway">
    <text evidence="1 8">Amino-acid biosynthesis; L-histidine biosynthesis; L-histidine from 5-phospho-alpha-D-ribose 1-diphosphate: step 8/9.</text>
</comment>
<evidence type="ECO:0000259" key="9">
    <source>
        <dbReference type="SMART" id="SM00481"/>
    </source>
</evidence>
<dbReference type="EMBL" id="JBBMFJ010000024">
    <property type="protein sequence ID" value="MEQ2563774.1"/>
    <property type="molecule type" value="Genomic_DNA"/>
</dbReference>
<dbReference type="NCBIfam" id="TIGR01856">
    <property type="entry name" value="hisJ_fam"/>
    <property type="match status" value="1"/>
</dbReference>
<evidence type="ECO:0000256" key="5">
    <source>
        <dbReference type="ARBA" id="ARBA00022801"/>
    </source>
</evidence>
<keyword evidence="5 8" id="KW-0378">Hydrolase</keyword>
<dbReference type="CDD" id="cd12110">
    <property type="entry name" value="PHP_HisPPase_Hisj_like"/>
    <property type="match status" value="1"/>
</dbReference>
<comment type="similarity">
    <text evidence="2 8">Belongs to the PHP hydrolase family. HisK subfamily.</text>
</comment>
<dbReference type="Proteomes" id="UP001437460">
    <property type="component" value="Unassembled WGS sequence"/>
</dbReference>
<comment type="catalytic activity">
    <reaction evidence="7 8">
        <text>L-histidinol phosphate + H2O = L-histidinol + phosphate</text>
        <dbReference type="Rhea" id="RHEA:14465"/>
        <dbReference type="ChEBI" id="CHEBI:15377"/>
        <dbReference type="ChEBI" id="CHEBI:43474"/>
        <dbReference type="ChEBI" id="CHEBI:57699"/>
        <dbReference type="ChEBI" id="CHEBI:57980"/>
        <dbReference type="EC" id="3.1.3.15"/>
    </reaction>
</comment>
<dbReference type="Gene3D" id="3.20.20.140">
    <property type="entry name" value="Metal-dependent hydrolases"/>
    <property type="match status" value="1"/>
</dbReference>
<dbReference type="Pfam" id="PF02811">
    <property type="entry name" value="PHP"/>
    <property type="match status" value="1"/>
</dbReference>
<sequence length="271" mass="30470">MKQRADFHTHTTYCDGKSTPRQMVEAAYRMGLTDLGISGHADFSMYEPGFGMSDDTLAAYKQELEALREEYAGKLNIYIGIELDTLGLVQQAEYAIGSTHSILKAGQLVTVDDTEEKLVQAVETLWNGDWYAMAQDYFELEATVYDKLHCDWVGHFDLLTKFNEGYKHFDETKDAYLEPALAAMKKLHGQGLPFEINTGAMSRGYRTAPYPNPILLRELHAMGGRIMINSDSHSADTIAYAFDQAQKIAYECGFRKTTVLTPNGFQEISLE</sequence>
<evidence type="ECO:0000256" key="7">
    <source>
        <dbReference type="ARBA" id="ARBA00049158"/>
    </source>
</evidence>
<evidence type="ECO:0000256" key="2">
    <source>
        <dbReference type="ARBA" id="ARBA00009152"/>
    </source>
</evidence>
<dbReference type="InterPro" id="IPR003141">
    <property type="entry name" value="Pol/His_phosphatase_N"/>
</dbReference>
<protein>
    <recommendedName>
        <fullName evidence="3 8">Histidinol-phosphatase</fullName>
        <shortName evidence="8">HolPase</shortName>
        <ecNumber evidence="3 8">3.1.3.15</ecNumber>
    </recommendedName>
</protein>
<dbReference type="EC" id="3.1.3.15" evidence="3 8"/>
<dbReference type="InterPro" id="IPR004013">
    <property type="entry name" value="PHP_dom"/>
</dbReference>
<organism evidence="10 11">
    <name type="scientific">Ventrimonas faecis</name>
    <dbReference type="NCBI Taxonomy" id="3133170"/>
    <lineage>
        <taxon>Bacteria</taxon>
        <taxon>Bacillati</taxon>
        <taxon>Bacillota</taxon>
        <taxon>Clostridia</taxon>
        <taxon>Lachnospirales</taxon>
        <taxon>Lachnospiraceae</taxon>
        <taxon>Ventrimonas</taxon>
    </lineage>
</organism>
<keyword evidence="4 8" id="KW-0028">Amino-acid biosynthesis</keyword>
<evidence type="ECO:0000313" key="10">
    <source>
        <dbReference type="EMBL" id="MEQ2563774.1"/>
    </source>
</evidence>
<keyword evidence="6 8" id="KW-0368">Histidine biosynthesis</keyword>
<dbReference type="PANTHER" id="PTHR21039:SF0">
    <property type="entry name" value="HISTIDINOL-PHOSPHATASE"/>
    <property type="match status" value="1"/>
</dbReference>
<reference evidence="10 11" key="1">
    <citation type="submission" date="2024-03" db="EMBL/GenBank/DDBJ databases">
        <title>Human intestinal bacterial collection.</title>
        <authorList>
            <person name="Pauvert C."/>
            <person name="Hitch T.C.A."/>
            <person name="Clavel T."/>
        </authorList>
    </citation>
    <scope>NUCLEOTIDE SEQUENCE [LARGE SCALE GENOMIC DNA]</scope>
    <source>
        <strain evidence="10 11">CLA-AP-H27</strain>
    </source>
</reference>
<comment type="caution">
    <text evidence="10">The sequence shown here is derived from an EMBL/GenBank/DDBJ whole genome shotgun (WGS) entry which is preliminary data.</text>
</comment>
<evidence type="ECO:0000313" key="11">
    <source>
        <dbReference type="Proteomes" id="UP001437460"/>
    </source>
</evidence>
<dbReference type="InterPro" id="IPR016195">
    <property type="entry name" value="Pol/histidinol_Pase-like"/>
</dbReference>
<dbReference type="SUPFAM" id="SSF89550">
    <property type="entry name" value="PHP domain-like"/>
    <property type="match status" value="1"/>
</dbReference>
<gene>
    <name evidence="10" type="ORF">WMO41_11480</name>
</gene>
<feature type="domain" description="Polymerase/histidinol phosphatase N-terminal" evidence="9">
    <location>
        <begin position="5"/>
        <end position="87"/>
    </location>
</feature>
<dbReference type="PANTHER" id="PTHR21039">
    <property type="entry name" value="HISTIDINOL PHOSPHATASE-RELATED"/>
    <property type="match status" value="1"/>
</dbReference>
<dbReference type="RefSeq" id="WP_349229864.1">
    <property type="nucleotide sequence ID" value="NZ_JBBMFJ010000024.1"/>
</dbReference>
<keyword evidence="11" id="KW-1185">Reference proteome</keyword>
<dbReference type="SMART" id="SM00481">
    <property type="entry name" value="POLIIIAc"/>
    <property type="match status" value="1"/>
</dbReference>
<name>A0ABV1HNT4_9FIRM</name>
<proteinExistence type="inferred from homology"/>
<evidence type="ECO:0000256" key="4">
    <source>
        <dbReference type="ARBA" id="ARBA00022605"/>
    </source>
</evidence>
<dbReference type="InterPro" id="IPR010140">
    <property type="entry name" value="Histidinol_P_phosphatase_HisJ"/>
</dbReference>
<evidence type="ECO:0000256" key="3">
    <source>
        <dbReference type="ARBA" id="ARBA00013085"/>
    </source>
</evidence>
<evidence type="ECO:0000256" key="8">
    <source>
        <dbReference type="RuleBase" id="RU366003"/>
    </source>
</evidence>
<accession>A0ABV1HNT4</accession>
<evidence type="ECO:0000256" key="1">
    <source>
        <dbReference type="ARBA" id="ARBA00004970"/>
    </source>
</evidence>
<evidence type="ECO:0000256" key="6">
    <source>
        <dbReference type="ARBA" id="ARBA00023102"/>
    </source>
</evidence>